<comment type="caution">
    <text evidence="1">The sequence shown here is derived from an EMBL/GenBank/DDBJ whole genome shotgun (WGS) entry which is preliminary data.</text>
</comment>
<reference evidence="1" key="1">
    <citation type="journal article" date="2015" name="Nature">
        <title>Complex archaea that bridge the gap between prokaryotes and eukaryotes.</title>
        <authorList>
            <person name="Spang A."/>
            <person name="Saw J.H."/>
            <person name="Jorgensen S.L."/>
            <person name="Zaremba-Niedzwiedzka K."/>
            <person name="Martijn J."/>
            <person name="Lind A.E."/>
            <person name="van Eijk R."/>
            <person name="Schleper C."/>
            <person name="Guy L."/>
            <person name="Ettema T.J."/>
        </authorList>
    </citation>
    <scope>NUCLEOTIDE SEQUENCE</scope>
</reference>
<accession>A0A0F9IDX8</accession>
<proteinExistence type="predicted"/>
<dbReference type="AlphaFoldDB" id="A0A0F9IDX8"/>
<organism evidence="1">
    <name type="scientific">marine sediment metagenome</name>
    <dbReference type="NCBI Taxonomy" id="412755"/>
    <lineage>
        <taxon>unclassified sequences</taxon>
        <taxon>metagenomes</taxon>
        <taxon>ecological metagenomes</taxon>
    </lineage>
</organism>
<evidence type="ECO:0008006" key="2">
    <source>
        <dbReference type="Google" id="ProtNLM"/>
    </source>
</evidence>
<name>A0A0F9IDX8_9ZZZZ</name>
<protein>
    <recommendedName>
        <fullName evidence="2">Helix-turn-helix domain-containing protein</fullName>
    </recommendedName>
</protein>
<evidence type="ECO:0000313" key="1">
    <source>
        <dbReference type="EMBL" id="KKL85607.1"/>
    </source>
</evidence>
<dbReference type="EMBL" id="LAZR01021359">
    <property type="protein sequence ID" value="KKL85607.1"/>
    <property type="molecule type" value="Genomic_DNA"/>
</dbReference>
<gene>
    <name evidence="1" type="ORF">LCGC14_1953010</name>
</gene>
<sequence>MAGKELLTVAEAAQVTGLTESIVRARVHPRARDPIPHIRTGSFLRIYAQGLSVWMARHSKGEKGNGPN</sequence>